<comment type="caution">
    <text evidence="1">The sequence shown here is derived from an EMBL/GenBank/DDBJ whole genome shotgun (WGS) entry which is preliminary data.</text>
</comment>
<accession>A0ABX1D3Q0</accession>
<organism evidence="1 2">
    <name type="scientific">Salinimicrobium oceani</name>
    <dbReference type="NCBI Taxonomy" id="2722702"/>
    <lineage>
        <taxon>Bacteria</taxon>
        <taxon>Pseudomonadati</taxon>
        <taxon>Bacteroidota</taxon>
        <taxon>Flavobacteriia</taxon>
        <taxon>Flavobacteriales</taxon>
        <taxon>Flavobacteriaceae</taxon>
        <taxon>Salinimicrobium</taxon>
    </lineage>
</organism>
<evidence type="ECO:0000313" key="1">
    <source>
        <dbReference type="EMBL" id="NJW54712.1"/>
    </source>
</evidence>
<evidence type="ECO:0000313" key="2">
    <source>
        <dbReference type="Proteomes" id="UP000703674"/>
    </source>
</evidence>
<sequence>TGNDMDPEAMIRLLKSFEKGELDVAGLPDLNGFLD</sequence>
<dbReference type="Proteomes" id="UP000703674">
    <property type="component" value="Unassembled WGS sequence"/>
</dbReference>
<protein>
    <submittedName>
        <fullName evidence="1">DUF4252 domain-containing protein</fullName>
    </submittedName>
</protein>
<name>A0ABX1D3Q0_9FLAO</name>
<gene>
    <name evidence="1" type="ORF">HC175_17515</name>
</gene>
<feature type="non-terminal residue" evidence="1">
    <location>
        <position position="1"/>
    </location>
</feature>
<dbReference type="EMBL" id="JAAVJR010000424">
    <property type="protein sequence ID" value="NJW54712.1"/>
    <property type="molecule type" value="Genomic_DNA"/>
</dbReference>
<keyword evidence="2" id="KW-1185">Reference proteome</keyword>
<proteinExistence type="predicted"/>
<reference evidence="1 2" key="1">
    <citation type="submission" date="2020-03" db="EMBL/GenBank/DDBJ databases">
        <title>Salinimicrobium sp. nov, isolated from SCS.</title>
        <authorList>
            <person name="Cao W.R."/>
        </authorList>
    </citation>
    <scope>NUCLEOTIDE SEQUENCE [LARGE SCALE GENOMIC DNA]</scope>
    <source>
        <strain evidence="2">J15B91</strain>
    </source>
</reference>